<comment type="function">
    <text evidence="2">Binds amino acids.</text>
</comment>
<sequence length="97" mass="10431">MNCSVVEARAWTHRGRLGCLVFLRDEEADTERMARIEARLGHLLRGGNSTSAGGLGDVVAAVPAAPVMHAERRLHQLMSADHDQEERAASPTSAVSV</sequence>
<dbReference type="Proteomes" id="UP000479710">
    <property type="component" value="Unassembled WGS sequence"/>
</dbReference>
<dbReference type="EMBL" id="SPHZ02000004">
    <property type="protein sequence ID" value="KAF0921716.1"/>
    <property type="molecule type" value="Genomic_DNA"/>
</dbReference>
<protein>
    <recommendedName>
        <fullName evidence="2">ACT domain-containing protein ACR</fullName>
    </recommendedName>
    <alternativeName>
        <fullName evidence="2">Protein ACT DOMAIN REPEATS</fullName>
    </alternativeName>
</protein>
<organism evidence="4 5">
    <name type="scientific">Oryza meyeriana var. granulata</name>
    <dbReference type="NCBI Taxonomy" id="110450"/>
    <lineage>
        <taxon>Eukaryota</taxon>
        <taxon>Viridiplantae</taxon>
        <taxon>Streptophyta</taxon>
        <taxon>Embryophyta</taxon>
        <taxon>Tracheophyta</taxon>
        <taxon>Spermatophyta</taxon>
        <taxon>Magnoliopsida</taxon>
        <taxon>Liliopsida</taxon>
        <taxon>Poales</taxon>
        <taxon>Poaceae</taxon>
        <taxon>BOP clade</taxon>
        <taxon>Oryzoideae</taxon>
        <taxon>Oryzeae</taxon>
        <taxon>Oryzinae</taxon>
        <taxon>Oryza</taxon>
        <taxon>Oryza meyeriana</taxon>
    </lineage>
</organism>
<dbReference type="PANTHER" id="PTHR31096">
    <property type="entry name" value="ACT DOMAIN-CONTAINING PROTEIN ACR4-RELATED"/>
    <property type="match status" value="1"/>
</dbReference>
<keyword evidence="1 2" id="KW-0677">Repeat</keyword>
<name>A0A6G1EAV4_9ORYZ</name>
<evidence type="ECO:0000256" key="1">
    <source>
        <dbReference type="ARBA" id="ARBA00022737"/>
    </source>
</evidence>
<keyword evidence="5" id="KW-1185">Reference proteome</keyword>
<comment type="caution">
    <text evidence="4">The sequence shown here is derived from an EMBL/GenBank/DDBJ whole genome shotgun (WGS) entry which is preliminary data.</text>
</comment>
<proteinExistence type="predicted"/>
<dbReference type="GO" id="GO:0016597">
    <property type="term" value="F:amino acid binding"/>
    <property type="evidence" value="ECO:0007669"/>
    <property type="project" value="UniProtKB-UniRule"/>
</dbReference>
<gene>
    <name evidence="4" type="ORF">E2562_016990</name>
</gene>
<evidence type="ECO:0000256" key="2">
    <source>
        <dbReference type="RuleBase" id="RU369043"/>
    </source>
</evidence>
<dbReference type="InterPro" id="IPR040217">
    <property type="entry name" value="ACR1-12"/>
</dbReference>
<evidence type="ECO:0000313" key="4">
    <source>
        <dbReference type="EMBL" id="KAF0921716.1"/>
    </source>
</evidence>
<evidence type="ECO:0000256" key="3">
    <source>
        <dbReference type="SAM" id="MobiDB-lite"/>
    </source>
</evidence>
<dbReference type="AlphaFoldDB" id="A0A6G1EAV4"/>
<evidence type="ECO:0000313" key="5">
    <source>
        <dbReference type="Proteomes" id="UP000479710"/>
    </source>
</evidence>
<accession>A0A6G1EAV4</accession>
<feature type="region of interest" description="Disordered" evidence="3">
    <location>
        <begin position="77"/>
        <end position="97"/>
    </location>
</feature>
<reference evidence="4 5" key="1">
    <citation type="submission" date="2019-11" db="EMBL/GenBank/DDBJ databases">
        <title>Whole genome sequence of Oryza granulata.</title>
        <authorList>
            <person name="Li W."/>
        </authorList>
    </citation>
    <scope>NUCLEOTIDE SEQUENCE [LARGE SCALE GENOMIC DNA]</scope>
    <source>
        <strain evidence="5">cv. Menghai</strain>
        <tissue evidence="4">Leaf</tissue>
    </source>
</reference>
<dbReference type="OrthoDB" id="717682at2759"/>
<feature type="compositionally biased region" description="Basic and acidic residues" evidence="3">
    <location>
        <begin position="77"/>
        <end position="88"/>
    </location>
</feature>
<dbReference type="PANTHER" id="PTHR31096:SF6">
    <property type="entry name" value="ACT DOMAIN-CONTAINING PROTEIN ACR8"/>
    <property type="match status" value="1"/>
</dbReference>